<dbReference type="Gene3D" id="2.20.25.10">
    <property type="match status" value="1"/>
</dbReference>
<gene>
    <name evidence="12" type="ORF">FRX48_06712</name>
</gene>
<organism evidence="12 13">
    <name type="scientific">Lasallia pustulata</name>
    <dbReference type="NCBI Taxonomy" id="136370"/>
    <lineage>
        <taxon>Eukaryota</taxon>
        <taxon>Fungi</taxon>
        <taxon>Dikarya</taxon>
        <taxon>Ascomycota</taxon>
        <taxon>Pezizomycotina</taxon>
        <taxon>Lecanoromycetes</taxon>
        <taxon>OSLEUM clade</taxon>
        <taxon>Umbilicariomycetidae</taxon>
        <taxon>Umbilicariales</taxon>
        <taxon>Umbilicariaceae</taxon>
        <taxon>Lasallia</taxon>
    </lineage>
</organism>
<dbReference type="InterPro" id="IPR012164">
    <property type="entry name" value="Rpa12/Rpb9/Rpc10/TFS"/>
</dbReference>
<dbReference type="AlphaFoldDB" id="A0A5M8PID4"/>
<dbReference type="SMART" id="SM00440">
    <property type="entry name" value="ZnF_C2C2"/>
    <property type="match status" value="1"/>
</dbReference>
<evidence type="ECO:0000313" key="13">
    <source>
        <dbReference type="Proteomes" id="UP000324767"/>
    </source>
</evidence>
<dbReference type="SMART" id="SM00661">
    <property type="entry name" value="RPOL9"/>
    <property type="match status" value="1"/>
</dbReference>
<dbReference type="GO" id="GO:0003676">
    <property type="term" value="F:nucleic acid binding"/>
    <property type="evidence" value="ECO:0007669"/>
    <property type="project" value="InterPro"/>
</dbReference>
<evidence type="ECO:0000256" key="9">
    <source>
        <dbReference type="PROSITE-ProRule" id="PRU00472"/>
    </source>
</evidence>
<sequence length="146" mass="16274">MFEARNSNPIGATGIYPFQRHHSRNMSAIRSLVFCTDCGNLLDGSSGDEKAILTCEVCGRENKDTSSTVVTTKSKPTAFPSLLRSKRSAVQTLTAEDVQTEATIRQTCPECGREEMWYYTLQLRSADEGSTVFYRCECGYKFSTNN</sequence>
<dbReference type="PANTHER" id="PTHR11239:SF14">
    <property type="entry name" value="DNA-DIRECTED RNA POLYMERASE I SUBUNIT RPA12"/>
    <property type="match status" value="1"/>
</dbReference>
<dbReference type="FunFam" id="2.20.25.10:FF:000024">
    <property type="entry name" value="DNA-directed RNA polymerase subunit"/>
    <property type="match status" value="1"/>
</dbReference>
<dbReference type="Pfam" id="PF01096">
    <property type="entry name" value="Zn_ribbon_TFIIS"/>
    <property type="match status" value="1"/>
</dbReference>
<dbReference type="PROSITE" id="PS51133">
    <property type="entry name" value="ZF_TFIIS_2"/>
    <property type="match status" value="1"/>
</dbReference>
<dbReference type="GO" id="GO:0055029">
    <property type="term" value="C:nuclear DNA-directed RNA polymerase complex"/>
    <property type="evidence" value="ECO:0007669"/>
    <property type="project" value="UniProtKB-ARBA"/>
</dbReference>
<comment type="subcellular location">
    <subcellularLocation>
        <location evidence="1">Nucleus</location>
        <location evidence="1">Nucleolus</location>
    </subcellularLocation>
</comment>
<dbReference type="CDD" id="cd10507">
    <property type="entry name" value="Zn-ribbon_RPA12"/>
    <property type="match status" value="1"/>
</dbReference>
<keyword evidence="7 10" id="KW-0804">Transcription</keyword>
<keyword evidence="6" id="KW-0862">Zinc</keyword>
<feature type="domain" description="TFIIS-type" evidence="11">
    <location>
        <begin position="104"/>
        <end position="143"/>
    </location>
</feature>
<evidence type="ECO:0000313" key="12">
    <source>
        <dbReference type="EMBL" id="KAA6409159.1"/>
    </source>
</evidence>
<protein>
    <recommendedName>
        <fullName evidence="2">DNA-directed RNA polymerase I subunit RPA12</fullName>
    </recommendedName>
</protein>
<dbReference type="GO" id="GO:0005736">
    <property type="term" value="C:RNA polymerase I complex"/>
    <property type="evidence" value="ECO:0007669"/>
    <property type="project" value="TreeGrafter"/>
</dbReference>
<keyword evidence="3 10" id="KW-0240">DNA-directed RNA polymerase</keyword>
<evidence type="ECO:0000256" key="10">
    <source>
        <dbReference type="RuleBase" id="RU003474"/>
    </source>
</evidence>
<evidence type="ECO:0000256" key="3">
    <source>
        <dbReference type="ARBA" id="ARBA00022478"/>
    </source>
</evidence>
<keyword evidence="8" id="KW-0539">Nucleus</keyword>
<evidence type="ECO:0000256" key="8">
    <source>
        <dbReference type="ARBA" id="ARBA00023242"/>
    </source>
</evidence>
<comment type="caution">
    <text evidence="12">The sequence shown here is derived from an EMBL/GenBank/DDBJ whole genome shotgun (WGS) entry which is preliminary data.</text>
</comment>
<evidence type="ECO:0000256" key="2">
    <source>
        <dbReference type="ARBA" id="ARBA00018784"/>
    </source>
</evidence>
<evidence type="ECO:0000256" key="4">
    <source>
        <dbReference type="ARBA" id="ARBA00022723"/>
    </source>
</evidence>
<dbReference type="GO" id="GO:0006363">
    <property type="term" value="P:termination of RNA polymerase I transcription"/>
    <property type="evidence" value="ECO:0007669"/>
    <property type="project" value="TreeGrafter"/>
</dbReference>
<evidence type="ECO:0000256" key="5">
    <source>
        <dbReference type="ARBA" id="ARBA00022771"/>
    </source>
</evidence>
<dbReference type="GO" id="GO:0008270">
    <property type="term" value="F:zinc ion binding"/>
    <property type="evidence" value="ECO:0007669"/>
    <property type="project" value="UniProtKB-KW"/>
</dbReference>
<comment type="similarity">
    <text evidence="10">Belongs to the archaeal rpoM/eukaryotic RPA12/RPB9/RPC11 RNA polymerase family.</text>
</comment>
<accession>A0A5M8PID4</accession>
<dbReference type="GO" id="GO:0003899">
    <property type="term" value="F:DNA-directed RNA polymerase activity"/>
    <property type="evidence" value="ECO:0007669"/>
    <property type="project" value="InterPro"/>
</dbReference>
<dbReference type="InterPro" id="IPR019761">
    <property type="entry name" value="DNA-dir_RNA_pol-M_15_CS"/>
</dbReference>
<keyword evidence="4 10" id="KW-0479">Metal-binding</keyword>
<dbReference type="EMBL" id="VXIT01000011">
    <property type="protein sequence ID" value="KAA6409159.1"/>
    <property type="molecule type" value="Genomic_DNA"/>
</dbReference>
<dbReference type="Proteomes" id="UP000324767">
    <property type="component" value="Unassembled WGS sequence"/>
</dbReference>
<evidence type="ECO:0000256" key="1">
    <source>
        <dbReference type="ARBA" id="ARBA00004604"/>
    </source>
</evidence>
<proteinExistence type="inferred from homology"/>
<evidence type="ECO:0000259" key="11">
    <source>
        <dbReference type="PROSITE" id="PS51133"/>
    </source>
</evidence>
<keyword evidence="5 9" id="KW-0863">Zinc-finger</keyword>
<dbReference type="PROSITE" id="PS01030">
    <property type="entry name" value="RNA_POL_M_15KD"/>
    <property type="match status" value="1"/>
</dbReference>
<dbReference type="InterPro" id="IPR034004">
    <property type="entry name" value="Zn_ribbon_RPA12_C"/>
</dbReference>
<evidence type="ECO:0000256" key="7">
    <source>
        <dbReference type="ARBA" id="ARBA00023163"/>
    </source>
</evidence>
<name>A0A5M8PID4_9LECA</name>
<dbReference type="OrthoDB" id="10056816at2759"/>
<dbReference type="InterPro" id="IPR001529">
    <property type="entry name" value="Zn_ribbon_RPB9"/>
</dbReference>
<reference evidence="12 13" key="1">
    <citation type="submission" date="2019-09" db="EMBL/GenBank/DDBJ databases">
        <title>The hologenome of the rock-dwelling lichen Lasallia pustulata.</title>
        <authorList>
            <person name="Greshake Tzovaras B."/>
            <person name="Segers F."/>
            <person name="Bicker A."/>
            <person name="Dal Grande F."/>
            <person name="Otte J."/>
            <person name="Hankeln T."/>
            <person name="Schmitt I."/>
            <person name="Ebersberger I."/>
        </authorList>
    </citation>
    <scope>NUCLEOTIDE SEQUENCE [LARGE SCALE GENOMIC DNA]</scope>
    <source>
        <strain evidence="12">A1-1</strain>
    </source>
</reference>
<dbReference type="PANTHER" id="PTHR11239">
    <property type="entry name" value="DNA-DIRECTED RNA POLYMERASE"/>
    <property type="match status" value="1"/>
</dbReference>
<evidence type="ECO:0000256" key="6">
    <source>
        <dbReference type="ARBA" id="ARBA00022833"/>
    </source>
</evidence>
<dbReference type="SUPFAM" id="SSF57783">
    <property type="entry name" value="Zinc beta-ribbon"/>
    <property type="match status" value="1"/>
</dbReference>
<dbReference type="InterPro" id="IPR001222">
    <property type="entry name" value="Znf_TFIIS"/>
</dbReference>